<dbReference type="Proteomes" id="UP000000305">
    <property type="component" value="Unassembled WGS sequence"/>
</dbReference>
<evidence type="ECO:0000313" key="3">
    <source>
        <dbReference type="Proteomes" id="UP000000305"/>
    </source>
</evidence>
<protein>
    <submittedName>
        <fullName evidence="2">Uncharacterized protein</fullName>
    </submittedName>
</protein>
<evidence type="ECO:0000313" key="2">
    <source>
        <dbReference type="EMBL" id="EFX82804.1"/>
    </source>
</evidence>
<gene>
    <name evidence="2" type="ORF">DAPPUDRAFT_316408</name>
</gene>
<dbReference type="OrthoDB" id="10040691at2759"/>
<name>E9GCU2_DAPPU</name>
<dbReference type="AlphaFoldDB" id="E9GCU2"/>
<feature type="region of interest" description="Disordered" evidence="1">
    <location>
        <begin position="19"/>
        <end position="77"/>
    </location>
</feature>
<dbReference type="EMBL" id="GL732539">
    <property type="protein sequence ID" value="EFX82804.1"/>
    <property type="molecule type" value="Genomic_DNA"/>
</dbReference>
<accession>E9GCU2</accession>
<sequence length="77" mass="8789">METPLDVLSRAATLIHDQLHKSTANKHKDDRDLTSNRVGADNDGGGNKELPTRTKKERRRHERHHELLSTAARARKE</sequence>
<keyword evidence="3" id="KW-1185">Reference proteome</keyword>
<proteinExistence type="predicted"/>
<feature type="compositionally biased region" description="Basic residues" evidence="1">
    <location>
        <begin position="53"/>
        <end position="63"/>
    </location>
</feature>
<dbReference type="KEGG" id="dpx:DAPPUDRAFT_316408"/>
<evidence type="ECO:0000256" key="1">
    <source>
        <dbReference type="SAM" id="MobiDB-lite"/>
    </source>
</evidence>
<dbReference type="HOGENOM" id="CLU_2640607_0_0_1"/>
<reference evidence="2 3" key="1">
    <citation type="journal article" date="2011" name="Science">
        <title>The ecoresponsive genome of Daphnia pulex.</title>
        <authorList>
            <person name="Colbourne J.K."/>
            <person name="Pfrender M.E."/>
            <person name="Gilbert D."/>
            <person name="Thomas W.K."/>
            <person name="Tucker A."/>
            <person name="Oakley T.H."/>
            <person name="Tokishita S."/>
            <person name="Aerts A."/>
            <person name="Arnold G.J."/>
            <person name="Basu M.K."/>
            <person name="Bauer D.J."/>
            <person name="Caceres C.E."/>
            <person name="Carmel L."/>
            <person name="Casola C."/>
            <person name="Choi J.H."/>
            <person name="Detter J.C."/>
            <person name="Dong Q."/>
            <person name="Dusheyko S."/>
            <person name="Eads B.D."/>
            <person name="Frohlich T."/>
            <person name="Geiler-Samerotte K.A."/>
            <person name="Gerlach D."/>
            <person name="Hatcher P."/>
            <person name="Jogdeo S."/>
            <person name="Krijgsveld J."/>
            <person name="Kriventseva E.V."/>
            <person name="Kultz D."/>
            <person name="Laforsch C."/>
            <person name="Lindquist E."/>
            <person name="Lopez J."/>
            <person name="Manak J.R."/>
            <person name="Muller J."/>
            <person name="Pangilinan J."/>
            <person name="Patwardhan R.P."/>
            <person name="Pitluck S."/>
            <person name="Pritham E.J."/>
            <person name="Rechtsteiner A."/>
            <person name="Rho M."/>
            <person name="Rogozin I.B."/>
            <person name="Sakarya O."/>
            <person name="Salamov A."/>
            <person name="Schaack S."/>
            <person name="Shapiro H."/>
            <person name="Shiga Y."/>
            <person name="Skalitzky C."/>
            <person name="Smith Z."/>
            <person name="Souvorov A."/>
            <person name="Sung W."/>
            <person name="Tang Z."/>
            <person name="Tsuchiya D."/>
            <person name="Tu H."/>
            <person name="Vos H."/>
            <person name="Wang M."/>
            <person name="Wolf Y.I."/>
            <person name="Yamagata H."/>
            <person name="Yamada T."/>
            <person name="Ye Y."/>
            <person name="Shaw J.R."/>
            <person name="Andrews J."/>
            <person name="Crease T.J."/>
            <person name="Tang H."/>
            <person name="Lucas S.M."/>
            <person name="Robertson H.M."/>
            <person name="Bork P."/>
            <person name="Koonin E.V."/>
            <person name="Zdobnov E.M."/>
            <person name="Grigoriev I.V."/>
            <person name="Lynch M."/>
            <person name="Boore J.L."/>
        </authorList>
    </citation>
    <scope>NUCLEOTIDE SEQUENCE [LARGE SCALE GENOMIC DNA]</scope>
</reference>
<dbReference type="InParanoid" id="E9GCU2"/>
<organism evidence="2 3">
    <name type="scientific">Daphnia pulex</name>
    <name type="common">Water flea</name>
    <dbReference type="NCBI Taxonomy" id="6669"/>
    <lineage>
        <taxon>Eukaryota</taxon>
        <taxon>Metazoa</taxon>
        <taxon>Ecdysozoa</taxon>
        <taxon>Arthropoda</taxon>
        <taxon>Crustacea</taxon>
        <taxon>Branchiopoda</taxon>
        <taxon>Diplostraca</taxon>
        <taxon>Cladocera</taxon>
        <taxon>Anomopoda</taxon>
        <taxon>Daphniidae</taxon>
        <taxon>Daphnia</taxon>
    </lineage>
</organism>